<name>A0ABT8R549_9BACT</name>
<evidence type="ECO:0000313" key="2">
    <source>
        <dbReference type="Proteomes" id="UP001168528"/>
    </source>
</evidence>
<gene>
    <name evidence="1" type="ORF">Q0590_09730</name>
</gene>
<dbReference type="Proteomes" id="UP001168528">
    <property type="component" value="Unassembled WGS sequence"/>
</dbReference>
<proteinExistence type="predicted"/>
<protein>
    <submittedName>
        <fullName evidence="1">Uncharacterized protein</fullName>
    </submittedName>
</protein>
<evidence type="ECO:0000313" key="1">
    <source>
        <dbReference type="EMBL" id="MDO1446529.1"/>
    </source>
</evidence>
<comment type="caution">
    <text evidence="1">The sequence shown here is derived from an EMBL/GenBank/DDBJ whole genome shotgun (WGS) entry which is preliminary data.</text>
</comment>
<dbReference type="RefSeq" id="WP_302037332.1">
    <property type="nucleotide sequence ID" value="NZ_JAUKPO010000004.1"/>
</dbReference>
<sequence>MMDRKSFLQAAFLSWYQKRAQARYAFPVAYPSHTMPLPANLTGRPP</sequence>
<keyword evidence="2" id="KW-1185">Reference proteome</keyword>
<dbReference type="EMBL" id="JAUKPO010000004">
    <property type="protein sequence ID" value="MDO1446529.1"/>
    <property type="molecule type" value="Genomic_DNA"/>
</dbReference>
<accession>A0ABT8R549</accession>
<reference evidence="1" key="1">
    <citation type="submission" date="2023-07" db="EMBL/GenBank/DDBJ databases">
        <title>The genome sequence of Rhodocytophaga aerolata KACC 12507.</title>
        <authorList>
            <person name="Zhang X."/>
        </authorList>
    </citation>
    <scope>NUCLEOTIDE SEQUENCE</scope>
    <source>
        <strain evidence="1">KACC 12507</strain>
    </source>
</reference>
<organism evidence="1 2">
    <name type="scientific">Rhodocytophaga aerolata</name>
    <dbReference type="NCBI Taxonomy" id="455078"/>
    <lineage>
        <taxon>Bacteria</taxon>
        <taxon>Pseudomonadati</taxon>
        <taxon>Bacteroidota</taxon>
        <taxon>Cytophagia</taxon>
        <taxon>Cytophagales</taxon>
        <taxon>Rhodocytophagaceae</taxon>
        <taxon>Rhodocytophaga</taxon>
    </lineage>
</organism>